<proteinExistence type="predicted"/>
<dbReference type="EMBL" id="AVOT02010742">
    <property type="protein sequence ID" value="MBW0490741.1"/>
    <property type="molecule type" value="Genomic_DNA"/>
</dbReference>
<evidence type="ECO:0000313" key="2">
    <source>
        <dbReference type="Proteomes" id="UP000765509"/>
    </source>
</evidence>
<accession>A0A9Q3CT12</accession>
<dbReference type="Proteomes" id="UP000765509">
    <property type="component" value="Unassembled WGS sequence"/>
</dbReference>
<evidence type="ECO:0000313" key="1">
    <source>
        <dbReference type="EMBL" id="MBW0490741.1"/>
    </source>
</evidence>
<name>A0A9Q3CT12_9BASI</name>
<keyword evidence="2" id="KW-1185">Reference proteome</keyword>
<comment type="caution">
    <text evidence="1">The sequence shown here is derived from an EMBL/GenBank/DDBJ whole genome shotgun (WGS) entry which is preliminary data.</text>
</comment>
<organism evidence="1 2">
    <name type="scientific">Austropuccinia psidii MF-1</name>
    <dbReference type="NCBI Taxonomy" id="1389203"/>
    <lineage>
        <taxon>Eukaryota</taxon>
        <taxon>Fungi</taxon>
        <taxon>Dikarya</taxon>
        <taxon>Basidiomycota</taxon>
        <taxon>Pucciniomycotina</taxon>
        <taxon>Pucciniomycetes</taxon>
        <taxon>Pucciniales</taxon>
        <taxon>Sphaerophragmiaceae</taxon>
        <taxon>Austropuccinia</taxon>
    </lineage>
</organism>
<protein>
    <submittedName>
        <fullName evidence="1">Uncharacterized protein</fullName>
    </submittedName>
</protein>
<gene>
    <name evidence="1" type="ORF">O181_030456</name>
</gene>
<dbReference type="AlphaFoldDB" id="A0A9Q3CT12"/>
<sequence length="214" mass="25284">MKEQLFSDLKYFIIQKEDKIEARIEQQEFNTKNENMAQVEEFNSPIYVRIGWEEYPVMAIMKPNIEENILPLEIGLRIGINPKKKNKTKHKMIMKKVQVVMPTDETIQIIKSLNLEDSEYFSQQNVVPQEDALINLPDEILDKLKPLEENILITNLDIINNLQQKESSQELNREEDNLLEIYDVLINLIQEEKKENYTINLLSINEEKKIPKNQ</sequence>
<reference evidence="1" key="1">
    <citation type="submission" date="2021-03" db="EMBL/GenBank/DDBJ databases">
        <title>Draft genome sequence of rust myrtle Austropuccinia psidii MF-1, a brazilian biotype.</title>
        <authorList>
            <person name="Quecine M.C."/>
            <person name="Pachon D.M.R."/>
            <person name="Bonatelli M.L."/>
            <person name="Correr F.H."/>
            <person name="Franceschini L.M."/>
            <person name="Leite T.F."/>
            <person name="Margarido G.R.A."/>
            <person name="Almeida C.A."/>
            <person name="Ferrarezi J.A."/>
            <person name="Labate C.A."/>
        </authorList>
    </citation>
    <scope>NUCLEOTIDE SEQUENCE</scope>
    <source>
        <strain evidence="1">MF-1</strain>
    </source>
</reference>